<keyword evidence="3" id="KW-1185">Reference proteome</keyword>
<dbReference type="AlphaFoldDB" id="A0A1B1NCM1"/>
<keyword evidence="1" id="KW-0472">Membrane</keyword>
<dbReference type="OrthoDB" id="4865554at2"/>
<name>A0A1B1NCM1_9MICO</name>
<dbReference type="STRING" id="1758689.SGUI_1782"/>
<proteinExistence type="predicted"/>
<dbReference type="EMBL" id="CP014989">
    <property type="protein sequence ID" value="ANS79178.1"/>
    <property type="molecule type" value="Genomic_DNA"/>
</dbReference>
<accession>A0A1B1NCM1</accession>
<keyword evidence="1" id="KW-1133">Transmembrane helix</keyword>
<organism evidence="2 3">
    <name type="scientific">Serinicoccus hydrothermalis</name>
    <dbReference type="NCBI Taxonomy" id="1758689"/>
    <lineage>
        <taxon>Bacteria</taxon>
        <taxon>Bacillati</taxon>
        <taxon>Actinomycetota</taxon>
        <taxon>Actinomycetes</taxon>
        <taxon>Micrococcales</taxon>
        <taxon>Ornithinimicrobiaceae</taxon>
        <taxon>Serinicoccus</taxon>
    </lineage>
</organism>
<gene>
    <name evidence="2" type="ORF">SGUI_1782</name>
</gene>
<evidence type="ECO:0000256" key="1">
    <source>
        <dbReference type="SAM" id="Phobius"/>
    </source>
</evidence>
<evidence type="ECO:0000313" key="3">
    <source>
        <dbReference type="Proteomes" id="UP000092482"/>
    </source>
</evidence>
<reference evidence="2 3" key="1">
    <citation type="submission" date="2016-03" db="EMBL/GenBank/DDBJ databases">
        <title>Shallow-sea hydrothermal system.</title>
        <authorList>
            <person name="Tang K."/>
        </authorList>
    </citation>
    <scope>NUCLEOTIDE SEQUENCE [LARGE SCALE GENOMIC DNA]</scope>
    <source>
        <strain evidence="2 3">JLT9</strain>
    </source>
</reference>
<keyword evidence="1" id="KW-0812">Transmembrane</keyword>
<feature type="transmembrane region" description="Helical" evidence="1">
    <location>
        <begin position="27"/>
        <end position="53"/>
    </location>
</feature>
<keyword evidence="2" id="KW-0449">Lipoprotein</keyword>
<dbReference type="Proteomes" id="UP000092482">
    <property type="component" value="Chromosome"/>
</dbReference>
<dbReference type="RefSeq" id="WP_066639054.1">
    <property type="nucleotide sequence ID" value="NZ_CP014989.1"/>
</dbReference>
<evidence type="ECO:0000313" key="2">
    <source>
        <dbReference type="EMBL" id="ANS79178.1"/>
    </source>
</evidence>
<protein>
    <submittedName>
        <fullName evidence="2">Lipoprotein</fullName>
    </submittedName>
</protein>
<sequence length="264" mass="26955">MTGTTTRSLPPVREQARAVRRRHGGYAGLRVAGGVVTAVLVAGAAVGSVPGMLRQSATQLLDLPDDLDRVVVQAPIGDVEVRELRAGERAQVEAQVSWALDQPELELLDGPDDGSVLVQAPCGDNLGQCSADFSLAVPPGTDVEVAGGFGDVDVSTTGAVEASATGGDLTIGGSPERVELDSTMGDVTVESRGETPPELVRVDSTMGDVRVVLPRGFSYAVTTDADLGDAEVTVDRVADSPYVVDVGTTMGDVAVTSAAPSGDG</sequence>
<dbReference type="KEGG" id="serj:SGUI_1782"/>